<evidence type="ECO:0000256" key="3">
    <source>
        <dbReference type="ARBA" id="ARBA00022803"/>
    </source>
</evidence>
<feature type="domain" description="Tetratricopeptide repeat protein 21A/21B C-terminal ARM" evidence="7">
    <location>
        <begin position="1114"/>
        <end position="1323"/>
    </location>
</feature>
<feature type="domain" description="Tetratricopeptide repeat protein 21A/21B N-terminal ARM repeat" evidence="6">
    <location>
        <begin position="7"/>
        <end position="245"/>
    </location>
</feature>
<dbReference type="InterPro" id="IPR019734">
    <property type="entry name" value="TPR_rpt"/>
</dbReference>
<dbReference type="EMBL" id="DF237454">
    <property type="protein sequence ID" value="GAQ89264.1"/>
    <property type="molecule type" value="Genomic_DNA"/>
</dbReference>
<evidence type="ECO:0000313" key="11">
    <source>
        <dbReference type="Proteomes" id="UP000054558"/>
    </source>
</evidence>
<feature type="domain" description="Tetratricopeptide repeat protein 21A/21B fifth ARM repeats" evidence="8">
    <location>
        <begin position="969"/>
        <end position="1084"/>
    </location>
</feature>
<dbReference type="Pfam" id="PF25060">
    <property type="entry name" value="ARM_TT21_2nd"/>
    <property type="match status" value="1"/>
</dbReference>
<proteinExistence type="inferred from homology"/>
<evidence type="ECO:0000259" key="7">
    <source>
        <dbReference type="Pfam" id="PF25063"/>
    </source>
</evidence>
<dbReference type="InterPro" id="IPR013105">
    <property type="entry name" value="TPR_2"/>
</dbReference>
<dbReference type="SUPFAM" id="SSF48452">
    <property type="entry name" value="TPR-like"/>
    <property type="match status" value="4"/>
</dbReference>
<evidence type="ECO:0000259" key="8">
    <source>
        <dbReference type="Pfam" id="PF25064"/>
    </source>
</evidence>
<dbReference type="PANTHER" id="PTHR14699:SF0">
    <property type="entry name" value="TETRATRICOPEPTIDE REPEAT PROTEIN 21 HOMOLOG"/>
    <property type="match status" value="1"/>
</dbReference>
<dbReference type="PROSITE" id="PS50293">
    <property type="entry name" value="TPR_REGION"/>
    <property type="match status" value="1"/>
</dbReference>
<evidence type="ECO:0008006" key="12">
    <source>
        <dbReference type="Google" id="ProtNLM"/>
    </source>
</evidence>
<feature type="repeat" description="TPR" evidence="4">
    <location>
        <begin position="726"/>
        <end position="759"/>
    </location>
</feature>
<protein>
    <recommendedName>
        <fullName evidence="12">Tetratricopeptide repeat protein 21B</fullName>
    </recommendedName>
</protein>
<dbReference type="InterPro" id="IPR056832">
    <property type="entry name" value="ARM_TT21_2nd"/>
</dbReference>
<evidence type="ECO:0000259" key="9">
    <source>
        <dbReference type="Pfam" id="PF25068"/>
    </source>
</evidence>
<dbReference type="Pfam" id="PF25063">
    <property type="entry name" value="ARM_TT21_C"/>
    <property type="match status" value="1"/>
</dbReference>
<evidence type="ECO:0000259" key="6">
    <source>
        <dbReference type="Pfam" id="PF25062"/>
    </source>
</evidence>
<dbReference type="InterPro" id="IPR056834">
    <property type="entry name" value="ARM_TT21_C"/>
</dbReference>
<accession>A0A1Y1IE71</accession>
<dbReference type="Proteomes" id="UP000054558">
    <property type="component" value="Unassembled WGS sequence"/>
</dbReference>
<dbReference type="InterPro" id="IPR040364">
    <property type="entry name" value="TTC21A/TTC21B"/>
</dbReference>
<evidence type="ECO:0000256" key="1">
    <source>
        <dbReference type="ARBA" id="ARBA00010935"/>
    </source>
</evidence>
<dbReference type="SUPFAM" id="SSF81901">
    <property type="entry name" value="HCP-like"/>
    <property type="match status" value="1"/>
</dbReference>
<evidence type="ECO:0000256" key="2">
    <source>
        <dbReference type="ARBA" id="ARBA00022737"/>
    </source>
</evidence>
<dbReference type="Gene3D" id="1.25.40.10">
    <property type="entry name" value="Tetratricopeptide repeat domain"/>
    <property type="match status" value="5"/>
</dbReference>
<reference evidence="10 11" key="1">
    <citation type="journal article" date="2014" name="Nat. Commun.">
        <title>Klebsormidium flaccidum genome reveals primary factors for plant terrestrial adaptation.</title>
        <authorList>
            <person name="Hori K."/>
            <person name="Maruyama F."/>
            <person name="Fujisawa T."/>
            <person name="Togashi T."/>
            <person name="Yamamoto N."/>
            <person name="Seo M."/>
            <person name="Sato S."/>
            <person name="Yamada T."/>
            <person name="Mori H."/>
            <person name="Tajima N."/>
            <person name="Moriyama T."/>
            <person name="Ikeuchi M."/>
            <person name="Watanabe M."/>
            <person name="Wada H."/>
            <person name="Kobayashi K."/>
            <person name="Saito M."/>
            <person name="Masuda T."/>
            <person name="Sasaki-Sekimoto Y."/>
            <person name="Mashiguchi K."/>
            <person name="Awai K."/>
            <person name="Shimojima M."/>
            <person name="Masuda S."/>
            <person name="Iwai M."/>
            <person name="Nobusawa T."/>
            <person name="Narise T."/>
            <person name="Kondo S."/>
            <person name="Saito H."/>
            <person name="Sato R."/>
            <person name="Murakawa M."/>
            <person name="Ihara Y."/>
            <person name="Oshima-Yamada Y."/>
            <person name="Ohtaka K."/>
            <person name="Satoh M."/>
            <person name="Sonobe K."/>
            <person name="Ishii M."/>
            <person name="Ohtani R."/>
            <person name="Kanamori-Sato M."/>
            <person name="Honoki R."/>
            <person name="Miyazaki D."/>
            <person name="Mochizuki H."/>
            <person name="Umetsu J."/>
            <person name="Higashi K."/>
            <person name="Shibata D."/>
            <person name="Kamiya Y."/>
            <person name="Sato N."/>
            <person name="Nakamura Y."/>
            <person name="Tabata S."/>
            <person name="Ida S."/>
            <person name="Kurokawa K."/>
            <person name="Ohta H."/>
        </authorList>
    </citation>
    <scope>NUCLEOTIDE SEQUENCE [LARGE SCALE GENOMIC DNA]</scope>
    <source>
        <strain evidence="10 11">NIES-2285</strain>
    </source>
</reference>
<dbReference type="InterPro" id="IPR056836">
    <property type="entry name" value="ARM_TT21_4th"/>
</dbReference>
<dbReference type="FunFam" id="1.25.40.10:FF:000377">
    <property type="entry name" value="Tetratricopeptide repeat domain 21B"/>
    <property type="match status" value="1"/>
</dbReference>
<dbReference type="Pfam" id="PF25062">
    <property type="entry name" value="ARM_TT21_N"/>
    <property type="match status" value="1"/>
</dbReference>
<dbReference type="GO" id="GO:0035721">
    <property type="term" value="P:intraciliary retrograde transport"/>
    <property type="evidence" value="ECO:0000318"/>
    <property type="project" value="GO_Central"/>
</dbReference>
<gene>
    <name evidence="10" type="ORF">KFL_005050010</name>
</gene>
<name>A0A1Y1IE71_KLENI</name>
<dbReference type="GO" id="GO:0030991">
    <property type="term" value="C:intraciliary transport particle A"/>
    <property type="evidence" value="ECO:0000318"/>
    <property type="project" value="GO_Central"/>
</dbReference>
<comment type="similarity">
    <text evidence="1">Belongs to the TTC21 family.</text>
</comment>
<dbReference type="Pfam" id="PF25058">
    <property type="entry name" value="ARM_TT21"/>
    <property type="match status" value="1"/>
</dbReference>
<dbReference type="FunFam" id="1.25.40.10:FF:000197">
    <property type="entry name" value="Tetratricopeptide repeat domain 21B"/>
    <property type="match status" value="1"/>
</dbReference>
<evidence type="ECO:0000259" key="5">
    <source>
        <dbReference type="Pfam" id="PF25060"/>
    </source>
</evidence>
<feature type="repeat" description="TPR" evidence="4">
    <location>
        <begin position="1278"/>
        <end position="1311"/>
    </location>
</feature>
<keyword evidence="11" id="KW-1185">Reference proteome</keyword>
<dbReference type="SMART" id="SM00028">
    <property type="entry name" value="TPR"/>
    <property type="match status" value="12"/>
</dbReference>
<feature type="domain" description="Tetratricopeptide repeat protein 21A/21B fourth ARM" evidence="9">
    <location>
        <begin position="762"/>
        <end position="927"/>
    </location>
</feature>
<dbReference type="InterPro" id="IPR056835">
    <property type="entry name" value="ARM_TT21_5th"/>
</dbReference>
<dbReference type="InterPro" id="IPR011990">
    <property type="entry name" value="TPR-like_helical_dom_sf"/>
</dbReference>
<dbReference type="InterPro" id="IPR056833">
    <property type="entry name" value="ARM_TT21_N"/>
</dbReference>
<feature type="domain" description="Tetratricopeptide repeat protein 21A/21B second ARM" evidence="5">
    <location>
        <begin position="281"/>
        <end position="554"/>
    </location>
</feature>
<dbReference type="Pfam" id="PF07719">
    <property type="entry name" value="TPR_2"/>
    <property type="match status" value="1"/>
</dbReference>
<dbReference type="Pfam" id="PF25068">
    <property type="entry name" value="ARM_TT21_4th"/>
    <property type="match status" value="1"/>
</dbReference>
<dbReference type="OMA" id="NATCVRA"/>
<dbReference type="GO" id="GO:0061512">
    <property type="term" value="P:protein localization to cilium"/>
    <property type="evidence" value="ECO:0000318"/>
    <property type="project" value="GO_Central"/>
</dbReference>
<dbReference type="OrthoDB" id="10259630at2759"/>
<keyword evidence="2" id="KW-0677">Repeat</keyword>
<dbReference type="Pfam" id="PF25064">
    <property type="entry name" value="ARM_TT21_5th"/>
    <property type="match status" value="1"/>
</dbReference>
<evidence type="ECO:0000313" key="10">
    <source>
        <dbReference type="EMBL" id="GAQ89264.1"/>
    </source>
</evidence>
<dbReference type="GO" id="GO:0005929">
    <property type="term" value="C:cilium"/>
    <property type="evidence" value="ECO:0007669"/>
    <property type="project" value="GOC"/>
</dbReference>
<organism evidence="10 11">
    <name type="scientific">Klebsormidium nitens</name>
    <name type="common">Green alga</name>
    <name type="synonym">Ulothrix nitens</name>
    <dbReference type="NCBI Taxonomy" id="105231"/>
    <lineage>
        <taxon>Eukaryota</taxon>
        <taxon>Viridiplantae</taxon>
        <taxon>Streptophyta</taxon>
        <taxon>Klebsormidiophyceae</taxon>
        <taxon>Klebsormidiales</taxon>
        <taxon>Klebsormidiaceae</taxon>
        <taxon>Klebsormidium</taxon>
    </lineage>
</organism>
<dbReference type="STRING" id="105231.A0A1Y1IE71"/>
<dbReference type="PROSITE" id="PS50005">
    <property type="entry name" value="TPR"/>
    <property type="match status" value="2"/>
</dbReference>
<dbReference type="PANTHER" id="PTHR14699">
    <property type="entry name" value="STI2 PROTEIN-RELATED"/>
    <property type="match status" value="1"/>
</dbReference>
<keyword evidence="3 4" id="KW-0802">TPR repeat</keyword>
<evidence type="ECO:0000256" key="4">
    <source>
        <dbReference type="PROSITE-ProRule" id="PRU00339"/>
    </source>
</evidence>
<sequence>MESQALVNYLAREGYWRHIQGACTEALRKRSGDSVLLFWRAFGTLQEGSFSEALRELEPLQGQRDVELAAIAASLHAHSHSSLIDEEAVSALKQQLGVAERSAGEPAFLQAALFHFHLGPAENLKKANSCLDQVLRSQPQNSEARCLKAWIELSSADKGGGRRGSYGGRSSGADKALAFFEEVLGGNERDLEAMLGQVKCWEVKKEYNRALEHINQVIVAHSWFIPGLTEKAKLLVAVGDWEQAMEVAQRILTVDPANIDALRLSALYLLSQESRPQIALRHLTDLLDSIDRTEPRNAAVYFESAQPLARLAGKSAPAVIQKTLTLVDRACKLAPGDARYIAECGYQQLLSGNAAEALRTYRRASQLDEMNMDAVYGSLFCQIALGQLQEAASHLEFLSEMSTSADPSPPLLFLSAAIARLKDRDSARACALLEQAVEAHLRALRRLRPGLGFYAALEPDRLLDAAREFLAQAGTEPRGPAEPASPHVGNAVKVLDVLYKAAPGLPDVQLLLGRAKYVDADFEGAQRAVAAALRLEAASAEANVLQSQIYLAAGQLEQAVAHEFSMPPQLHLAGGQPEEAVKVLEGAMSLPGVKHVARRPSMTSAGGSQPGTPSAALSDRVDIYLTLAAAQLKLGHVPEATKVVQDAMNEFAGTPEEVRVIIANCELSLARGDTDVALSYLRAIPKDSPQFVKAKVAMADILLKHRKDRAAYAQSYAELAERFKTPQVYMMLGEAYMRIQDPAKAIAAFQEALRRNPNDAALVARIGRALVQTHSYAKALAHYEATLTGGHVAPGAEKRGMQYDLAALYFKLKKLDECERALAQILERGAADDDETLGDAQALMQEVQALLLLTKVHQARGKKDDAHGALLRARTAQEAVLAKTRLEQPDTVRVQKQIAADICQMLARDSEAAKAPDAAAGFYHEGLKQAEGHVPTMLSLARLYLQTGDLDACQAQCTALLRVDATNADASLMIADVMCRKEQYDSAVYHFQQLLEKAPCNYGALHQLIQLMRRCGRLSEVPALFKNAEKANPHAEVEAGYRFCKGMYARHSCAPNDALKELNQARRDSEWSVRAAYAMAEVYLNPENENLWEEGQSDAGEKVGPGDNAEATKAAKKVLQEIATSSKGPLPLRHTVLESYALMASKQKADVEAALAKLHEVVKEDMESAPGLLAMATGFMLLKQSPKAKNILKRIQQMSYSAEDGDELERGWLMLADVYIHGGKHDAAQDLCTRCIRYNQSCGKAWEYLGQILEKTQSYQDAAQKYENAWRHTNEASPSVGYRLAYTYLKAKRLTEAIDVCHKVIKASPNYPKIRKEVLEKARSQLRL</sequence>